<comment type="caution">
    <text evidence="2">The sequence shown here is derived from an EMBL/GenBank/DDBJ whole genome shotgun (WGS) entry which is preliminary data.</text>
</comment>
<feature type="transmembrane region" description="Helical" evidence="1">
    <location>
        <begin position="134"/>
        <end position="154"/>
    </location>
</feature>
<dbReference type="OrthoDB" id="5915045at2"/>
<keyword evidence="1" id="KW-0812">Transmembrane</keyword>
<feature type="transmembrane region" description="Helical" evidence="1">
    <location>
        <begin position="203"/>
        <end position="236"/>
    </location>
</feature>
<gene>
    <name evidence="2" type="ORF">DEU29_101272</name>
</gene>
<feature type="transmembrane region" description="Helical" evidence="1">
    <location>
        <begin position="44"/>
        <end position="69"/>
    </location>
</feature>
<dbReference type="AlphaFoldDB" id="A0A4R6PQ98"/>
<proteinExistence type="predicted"/>
<evidence type="ECO:0000313" key="3">
    <source>
        <dbReference type="Proteomes" id="UP000295531"/>
    </source>
</evidence>
<evidence type="ECO:0000256" key="1">
    <source>
        <dbReference type="SAM" id="Phobius"/>
    </source>
</evidence>
<keyword evidence="3" id="KW-1185">Reference proteome</keyword>
<name>A0A4R6PQ98_9GAMM</name>
<reference evidence="2 3" key="1">
    <citation type="submission" date="2019-03" db="EMBL/GenBank/DDBJ databases">
        <title>Freshwater and sediment microbial communities from various areas in North America, analyzing microbe dynamics in response to fracking.</title>
        <authorList>
            <person name="Lamendella R."/>
        </authorList>
    </citation>
    <scope>NUCLEOTIDE SEQUENCE [LARGE SCALE GENOMIC DNA]</scope>
    <source>
        <strain evidence="2 3">18_TX</strain>
    </source>
</reference>
<keyword evidence="1" id="KW-1133">Transmembrane helix</keyword>
<protein>
    <submittedName>
        <fullName evidence="2">Uncharacterized protein</fullName>
    </submittedName>
</protein>
<evidence type="ECO:0000313" key="2">
    <source>
        <dbReference type="EMBL" id="TDP40722.1"/>
    </source>
</evidence>
<keyword evidence="1" id="KW-0472">Membrane</keyword>
<feature type="transmembrane region" description="Helical" evidence="1">
    <location>
        <begin position="160"/>
        <end position="182"/>
    </location>
</feature>
<dbReference type="RefSeq" id="WP_133538418.1">
    <property type="nucleotide sequence ID" value="NZ_SNXI01000001.1"/>
</dbReference>
<feature type="transmembrane region" description="Helical" evidence="1">
    <location>
        <begin position="89"/>
        <end position="114"/>
    </location>
</feature>
<sequence>MQEHNDEQQPMIIGGNLTEALAGKYHLSLGEVFKQTFTVTKSHWAPLFLGFLAFFGILLILTLVAFNLLPEAWVNQVIPTESNPQVGQNGLLVLSLIGSAVGAPFWGGLVLMGIRHSVDIPTKAADVFDGFSRAGALIVTLLTTSVITQLALLLTGQIHWLISVLAQIYFSVIFAFALPLVIERAITPLNAIYYSVRIVHYKLPLFVILLFVVTGLIIISSFAFFLPLIIVVPLIFNLVGVVYKEVVGVTIKLDKTQSLDDDQTPWSA</sequence>
<dbReference type="EMBL" id="SNXI01000001">
    <property type="protein sequence ID" value="TDP40722.1"/>
    <property type="molecule type" value="Genomic_DNA"/>
</dbReference>
<dbReference type="Proteomes" id="UP000295531">
    <property type="component" value="Unassembled WGS sequence"/>
</dbReference>
<accession>A0A4R6PQ98</accession>
<organism evidence="2 3">
    <name type="scientific">Idiomarina aquatica</name>
    <dbReference type="NCBI Taxonomy" id="1327752"/>
    <lineage>
        <taxon>Bacteria</taxon>
        <taxon>Pseudomonadati</taxon>
        <taxon>Pseudomonadota</taxon>
        <taxon>Gammaproteobacteria</taxon>
        <taxon>Alteromonadales</taxon>
        <taxon>Idiomarinaceae</taxon>
        <taxon>Idiomarina</taxon>
    </lineage>
</organism>